<reference evidence="2 3" key="1">
    <citation type="submission" date="2016-04" db="EMBL/GenBank/DDBJ databases">
        <title>Complete genome sequence of the haloalkaliphilic hydrocarbon-degrading bacterium Dietzia psychralcaliphila ILA-1T, isolated from a drain of a fish product-processing plant.</title>
        <authorList>
            <person name="Zhao J."/>
            <person name="Hu B."/>
            <person name="Geng S."/>
            <person name="Nie Y."/>
            <person name="Tang Y."/>
        </authorList>
    </citation>
    <scope>NUCLEOTIDE SEQUENCE [LARGE SCALE GENOMIC DNA]</scope>
    <source>
        <strain evidence="2 3">ILA-1</strain>
    </source>
</reference>
<dbReference type="InterPro" id="IPR050571">
    <property type="entry name" value="Class-IV_PLP-Dep_Aminotrnsfr"/>
</dbReference>
<dbReference type="AlphaFoldDB" id="A0AAD0NPB1"/>
<dbReference type="Proteomes" id="UP000244903">
    <property type="component" value="Chromosome"/>
</dbReference>
<dbReference type="SUPFAM" id="SSF56752">
    <property type="entry name" value="D-aminoacid aminotransferase-like PLP-dependent enzymes"/>
    <property type="match status" value="1"/>
</dbReference>
<dbReference type="GO" id="GO:0046394">
    <property type="term" value="P:carboxylic acid biosynthetic process"/>
    <property type="evidence" value="ECO:0007669"/>
    <property type="project" value="UniProtKB-ARBA"/>
</dbReference>
<organism evidence="2 3">
    <name type="scientific">Dietzia psychralcaliphila</name>
    <dbReference type="NCBI Taxonomy" id="139021"/>
    <lineage>
        <taxon>Bacteria</taxon>
        <taxon>Bacillati</taxon>
        <taxon>Actinomycetota</taxon>
        <taxon>Actinomycetes</taxon>
        <taxon>Mycobacteriales</taxon>
        <taxon>Dietziaceae</taxon>
        <taxon>Dietzia</taxon>
    </lineage>
</organism>
<dbReference type="Pfam" id="PF01063">
    <property type="entry name" value="Aminotran_4"/>
    <property type="match status" value="1"/>
</dbReference>
<dbReference type="NCBIfam" id="NF005886">
    <property type="entry name" value="PRK07849.1-1"/>
    <property type="match status" value="1"/>
</dbReference>
<dbReference type="PANTHER" id="PTHR42743">
    <property type="entry name" value="AMINO-ACID AMINOTRANSFERASE"/>
    <property type="match status" value="1"/>
</dbReference>
<dbReference type="GO" id="GO:0005829">
    <property type="term" value="C:cytosol"/>
    <property type="evidence" value="ECO:0007669"/>
    <property type="project" value="TreeGrafter"/>
</dbReference>
<dbReference type="InterPro" id="IPR043131">
    <property type="entry name" value="BCAT-like_N"/>
</dbReference>
<gene>
    <name evidence="2" type="ORF">A6048_03695</name>
</gene>
<dbReference type="RefSeq" id="WP_107748830.1">
    <property type="nucleotide sequence ID" value="NZ_CP015453.1"/>
</dbReference>
<evidence type="ECO:0000313" key="3">
    <source>
        <dbReference type="Proteomes" id="UP000244903"/>
    </source>
</evidence>
<dbReference type="InterPro" id="IPR001544">
    <property type="entry name" value="Aminotrans_IV"/>
</dbReference>
<dbReference type="CDD" id="cd00449">
    <property type="entry name" value="PLPDE_IV"/>
    <property type="match status" value="1"/>
</dbReference>
<dbReference type="InterPro" id="IPR036038">
    <property type="entry name" value="Aminotransferase-like"/>
</dbReference>
<dbReference type="KEGG" id="dpc:A6048_03695"/>
<dbReference type="Gene3D" id="3.20.10.10">
    <property type="entry name" value="D-amino Acid Aminotransferase, subunit A, domain 2"/>
    <property type="match status" value="1"/>
</dbReference>
<dbReference type="Gene3D" id="3.30.470.10">
    <property type="match status" value="1"/>
</dbReference>
<dbReference type="EMBL" id="CP015453">
    <property type="protein sequence ID" value="AWH94754.1"/>
    <property type="molecule type" value="Genomic_DNA"/>
</dbReference>
<name>A0AAD0NPB1_9ACTN</name>
<keyword evidence="3" id="KW-1185">Reference proteome</keyword>
<accession>A0AAD0NPB1</accession>
<comment type="similarity">
    <text evidence="1">Belongs to the class-IV pyridoxal-phosphate-dependent aminotransferase family.</text>
</comment>
<dbReference type="PANTHER" id="PTHR42743:SF11">
    <property type="entry name" value="AMINODEOXYCHORISMATE LYASE"/>
    <property type="match status" value="1"/>
</dbReference>
<keyword evidence="2" id="KW-0456">Lyase</keyword>
<proteinExistence type="inferred from homology"/>
<sequence length="306" mass="31351">MGTTAGVGAGRAPGREADARVIVLIAGGPDGPRPRVHPAGEPLLLADDLAAVRGDGCFETLLVVGGRPAKPERHLARLARSASALGLTGPTAEEWGAGIALAAREWGPGSEGMLRLVLSRGPERGGPETAYITVAPVGPHALRARAEGIDVTVLGRGFPVDFAASAPWMLLGAKTLSYAANMAALRHAAANGYDDVVYLSSEGEVLEGPRSTIVIARSGELVSPPAEVGILEGTTLGALAEIADGQGVPVRRERLLLTDLLAADAVWLLSSVTLAARVRRIDDVALEGSDPGIDVAGMVDRAVGRA</sequence>
<dbReference type="GO" id="GO:0016829">
    <property type="term" value="F:lyase activity"/>
    <property type="evidence" value="ECO:0007669"/>
    <property type="project" value="UniProtKB-KW"/>
</dbReference>
<dbReference type="NCBIfam" id="NF005887">
    <property type="entry name" value="PRK07849.1-2"/>
    <property type="match status" value="1"/>
</dbReference>
<dbReference type="InterPro" id="IPR043132">
    <property type="entry name" value="BCAT-like_C"/>
</dbReference>
<evidence type="ECO:0000313" key="2">
    <source>
        <dbReference type="EMBL" id="AWH94754.1"/>
    </source>
</evidence>
<protein>
    <submittedName>
        <fullName evidence="2">4-amino-4-deoxychorismate lyase</fullName>
    </submittedName>
</protein>
<evidence type="ECO:0000256" key="1">
    <source>
        <dbReference type="ARBA" id="ARBA00009320"/>
    </source>
</evidence>